<comment type="caution">
    <text evidence="1">The sequence shown here is derived from an EMBL/GenBank/DDBJ whole genome shotgun (WGS) entry which is preliminary data.</text>
</comment>
<reference evidence="1 2" key="1">
    <citation type="journal article" date="2019" name="Environ. Microbiol.">
        <title>At the nexus of three kingdoms: the genome of the mycorrhizal fungus Gigaspora margarita provides insights into plant, endobacterial and fungal interactions.</title>
        <authorList>
            <person name="Venice F."/>
            <person name="Ghignone S."/>
            <person name="Salvioli di Fossalunga A."/>
            <person name="Amselem J."/>
            <person name="Novero M."/>
            <person name="Xianan X."/>
            <person name="Sedzielewska Toro K."/>
            <person name="Morin E."/>
            <person name="Lipzen A."/>
            <person name="Grigoriev I.V."/>
            <person name="Henrissat B."/>
            <person name="Martin F.M."/>
            <person name="Bonfante P."/>
        </authorList>
    </citation>
    <scope>NUCLEOTIDE SEQUENCE [LARGE SCALE GENOMIC DNA]</scope>
    <source>
        <strain evidence="1 2">BEG34</strain>
    </source>
</reference>
<evidence type="ECO:0000313" key="1">
    <source>
        <dbReference type="EMBL" id="KAF0332948.1"/>
    </source>
</evidence>
<keyword evidence="1" id="KW-0418">Kinase</keyword>
<dbReference type="OrthoDB" id="3205772at2759"/>
<dbReference type="Proteomes" id="UP000439903">
    <property type="component" value="Unassembled WGS sequence"/>
</dbReference>
<name>A0A8H3ZV43_GIGMA</name>
<dbReference type="Gene3D" id="1.10.510.10">
    <property type="entry name" value="Transferase(Phosphotransferase) domain 1"/>
    <property type="match status" value="1"/>
</dbReference>
<proteinExistence type="predicted"/>
<keyword evidence="1" id="KW-0723">Serine/threonine-protein kinase</keyword>
<gene>
    <name evidence="1" type="ORF">F8M41_018087</name>
</gene>
<dbReference type="GO" id="GO:0004674">
    <property type="term" value="F:protein serine/threonine kinase activity"/>
    <property type="evidence" value="ECO:0007669"/>
    <property type="project" value="UniProtKB-KW"/>
</dbReference>
<dbReference type="EMBL" id="WTPW01004290">
    <property type="protein sequence ID" value="KAF0332948.1"/>
    <property type="molecule type" value="Genomic_DNA"/>
</dbReference>
<dbReference type="SUPFAM" id="SSF56112">
    <property type="entry name" value="Protein kinase-like (PK-like)"/>
    <property type="match status" value="1"/>
</dbReference>
<accession>A0A8H3ZV43</accession>
<keyword evidence="1" id="KW-0808">Transferase</keyword>
<keyword evidence="2" id="KW-1185">Reference proteome</keyword>
<dbReference type="AlphaFoldDB" id="A0A8H3ZV43"/>
<dbReference type="InterPro" id="IPR011009">
    <property type="entry name" value="Kinase-like_dom_sf"/>
</dbReference>
<protein>
    <submittedName>
        <fullName evidence="1">Serine/threonine protein kinase</fullName>
    </submittedName>
</protein>
<evidence type="ECO:0000313" key="2">
    <source>
        <dbReference type="Proteomes" id="UP000439903"/>
    </source>
</evidence>
<sequence>IIDICNGIRPPIINGTPQSFIDLMMKCWDTDPSKRPTADMIVENINHIITDIIYVNKIELPTIQNTKVATHPHAVFTSRPLSSLIRTASALQNCLPFTGEKYL</sequence>
<feature type="non-terminal residue" evidence="1">
    <location>
        <position position="1"/>
    </location>
</feature>
<organism evidence="1 2">
    <name type="scientific">Gigaspora margarita</name>
    <dbReference type="NCBI Taxonomy" id="4874"/>
    <lineage>
        <taxon>Eukaryota</taxon>
        <taxon>Fungi</taxon>
        <taxon>Fungi incertae sedis</taxon>
        <taxon>Mucoromycota</taxon>
        <taxon>Glomeromycotina</taxon>
        <taxon>Glomeromycetes</taxon>
        <taxon>Diversisporales</taxon>
        <taxon>Gigasporaceae</taxon>
        <taxon>Gigaspora</taxon>
    </lineage>
</organism>